<sequence length="134" mass="14137">MTEQEMPNMAMDADGLFREETYTDARVGTIRVMVPVMADGSDDSSRAKRYVGSTQVMTEAGALPLTFEIEADSLKAAADQFEQGAHQALEDMMKKLEEMRRDQASRIMTPGQGGGGMGGGMPGAGGGGGGIQMP</sequence>
<evidence type="ECO:0000256" key="1">
    <source>
        <dbReference type="SAM" id="MobiDB-lite"/>
    </source>
</evidence>
<feature type="compositionally biased region" description="Gly residues" evidence="1">
    <location>
        <begin position="111"/>
        <end position="134"/>
    </location>
</feature>
<dbReference type="Proteomes" id="UP001239019">
    <property type="component" value="Unassembled WGS sequence"/>
</dbReference>
<evidence type="ECO:0000313" key="3">
    <source>
        <dbReference type="Proteomes" id="UP001239019"/>
    </source>
</evidence>
<reference evidence="2 3" key="1">
    <citation type="submission" date="2023-08" db="EMBL/GenBank/DDBJ databases">
        <title>Whole-genome sequencing of halo(alkali)philic microorganisms from hypersaline lakes.</title>
        <authorList>
            <person name="Sorokin D.Y."/>
            <person name="Abbas B."/>
            <person name="Merkel A.Y."/>
        </authorList>
    </citation>
    <scope>NUCLEOTIDE SEQUENCE [LARGE SCALE GENOMIC DNA]</scope>
    <source>
        <strain evidence="2 3">AB-CW4</strain>
    </source>
</reference>
<organism evidence="2 3">
    <name type="scientific">Natronospira bacteriovora</name>
    <dbReference type="NCBI Taxonomy" id="3069753"/>
    <lineage>
        <taxon>Bacteria</taxon>
        <taxon>Pseudomonadati</taxon>
        <taxon>Pseudomonadota</taxon>
        <taxon>Gammaproteobacteria</taxon>
        <taxon>Natronospirales</taxon>
        <taxon>Natronospiraceae</taxon>
        <taxon>Natronospira</taxon>
    </lineage>
</organism>
<dbReference type="EMBL" id="JAVDDT010000005">
    <property type="protein sequence ID" value="MDQ2070018.1"/>
    <property type="molecule type" value="Genomic_DNA"/>
</dbReference>
<protein>
    <recommendedName>
        <fullName evidence="4">Cytoplasmic protein</fullName>
    </recommendedName>
</protein>
<comment type="caution">
    <text evidence="2">The sequence shown here is derived from an EMBL/GenBank/DDBJ whole genome shotgun (WGS) entry which is preliminary data.</text>
</comment>
<evidence type="ECO:0000313" key="2">
    <source>
        <dbReference type="EMBL" id="MDQ2070018.1"/>
    </source>
</evidence>
<evidence type="ECO:0008006" key="4">
    <source>
        <dbReference type="Google" id="ProtNLM"/>
    </source>
</evidence>
<keyword evidence="3" id="KW-1185">Reference proteome</keyword>
<feature type="region of interest" description="Disordered" evidence="1">
    <location>
        <begin position="106"/>
        <end position="134"/>
    </location>
</feature>
<name>A0ABU0W8E2_9GAMM</name>
<dbReference type="RefSeq" id="WP_306728517.1">
    <property type="nucleotide sequence ID" value="NZ_JAVDDT010000005.1"/>
</dbReference>
<accession>A0ABU0W8E2</accession>
<gene>
    <name evidence="2" type="ORF">RBH19_09035</name>
</gene>
<proteinExistence type="predicted"/>